<dbReference type="OrthoDB" id="9810361at2"/>
<evidence type="ECO:0000313" key="1">
    <source>
        <dbReference type="EMBL" id="TVO76978.1"/>
    </source>
</evidence>
<keyword evidence="2" id="KW-1185">Reference proteome</keyword>
<dbReference type="PANTHER" id="PTHR35866">
    <property type="entry name" value="PUTATIVE-RELATED"/>
    <property type="match status" value="1"/>
</dbReference>
<dbReference type="PANTHER" id="PTHR35866:SF1">
    <property type="entry name" value="YKGJ FAMILY CYSTEINE CLUSTER PROTEIN"/>
    <property type="match status" value="1"/>
</dbReference>
<organism evidence="1 2">
    <name type="scientific">Sedimenticola selenatireducens</name>
    <dbReference type="NCBI Taxonomy" id="191960"/>
    <lineage>
        <taxon>Bacteria</taxon>
        <taxon>Pseudomonadati</taxon>
        <taxon>Pseudomonadota</taxon>
        <taxon>Gammaproteobacteria</taxon>
        <taxon>Chromatiales</taxon>
        <taxon>Sedimenticolaceae</taxon>
        <taxon>Sedimenticola</taxon>
    </lineage>
</organism>
<dbReference type="EMBL" id="VMNH01000005">
    <property type="protein sequence ID" value="TVO76978.1"/>
    <property type="molecule type" value="Genomic_DNA"/>
</dbReference>
<proteinExistence type="predicted"/>
<dbReference type="AlphaFoldDB" id="A0A557SHT5"/>
<dbReference type="RefSeq" id="WP_144358107.1">
    <property type="nucleotide sequence ID" value="NZ_VMNH01000005.1"/>
</dbReference>
<comment type="caution">
    <text evidence="1">The sequence shown here is derived from an EMBL/GenBank/DDBJ whole genome shotgun (WGS) entry which is preliminary data.</text>
</comment>
<gene>
    <name evidence="1" type="ORF">FHP88_06025</name>
</gene>
<evidence type="ECO:0000313" key="2">
    <source>
        <dbReference type="Proteomes" id="UP000316649"/>
    </source>
</evidence>
<accession>A0A557SHT5</accession>
<dbReference type="Pfam" id="PF03692">
    <property type="entry name" value="CxxCxxCC"/>
    <property type="match status" value="1"/>
</dbReference>
<dbReference type="InterPro" id="IPR005358">
    <property type="entry name" value="Puta_zinc/iron-chelating_dom"/>
</dbReference>
<sequence length="295" mass="34318">MSEKFDTPFQSNIVPTILELGSTLKFRCYKGISCFNACCKNADITLTPYDIIRLKQRLGKTSTELLKEHTVPFQMDQDGLPGVKLRTTDDGACLFMTDEGCSVYEDRPTACRYYPLGNMIRLDTGSKEAHVDYVLIKEEHCKGHEEARELTVHDYLVEQETAQYDEMNKEWQQLMLMKRSGGPSVGKPPEATLQMYFMCAFDMDRFRRFVLSDNFKATYDLEDSTYEVLAKEDVSLMQFGSRLMKQVFFGLRTIPEKNGVWEKRVDERQEVWDARRQAEIQRQQQTEDERYSGDD</sequence>
<name>A0A557SHT5_9GAMM</name>
<protein>
    <submittedName>
        <fullName evidence="1">YkgJ family cysteine cluster protein</fullName>
    </submittedName>
</protein>
<reference evidence="1 2" key="1">
    <citation type="submission" date="2019-07" db="EMBL/GenBank/DDBJ databases">
        <title>The pathways for chlorine oxyanion respiration interact through the shared metabolite chlorate.</title>
        <authorList>
            <person name="Barnum T.P."/>
            <person name="Cheng Y."/>
            <person name="Hill K.A."/>
            <person name="Lucas L.N."/>
            <person name="Carlson H.K."/>
            <person name="Coates J.D."/>
        </authorList>
    </citation>
    <scope>NUCLEOTIDE SEQUENCE [LARGE SCALE GENOMIC DNA]</scope>
    <source>
        <strain evidence="1 2">BK-1</strain>
    </source>
</reference>
<dbReference type="Proteomes" id="UP000316649">
    <property type="component" value="Unassembled WGS sequence"/>
</dbReference>